<gene>
    <name evidence="4" type="ORF">AMLFYP55_01643</name>
</gene>
<protein>
    <submittedName>
        <fullName evidence="4">Serpin (Serine protease inhibitor)</fullName>
    </submittedName>
</protein>
<evidence type="ECO:0000313" key="4">
    <source>
        <dbReference type="EMBL" id="VYS80546.1"/>
    </source>
</evidence>
<dbReference type="Pfam" id="PF00079">
    <property type="entry name" value="Serpin"/>
    <property type="match status" value="1"/>
</dbReference>
<evidence type="ECO:0000256" key="1">
    <source>
        <dbReference type="RuleBase" id="RU000411"/>
    </source>
</evidence>
<dbReference type="SUPFAM" id="SSF56574">
    <property type="entry name" value="Serpins"/>
    <property type="match status" value="1"/>
</dbReference>
<proteinExistence type="inferred from homology"/>
<dbReference type="Gene3D" id="2.30.39.10">
    <property type="entry name" value="Alpha-1-antitrypsin, domain 1"/>
    <property type="match status" value="1"/>
</dbReference>
<reference evidence="4" key="1">
    <citation type="submission" date="2019-11" db="EMBL/GenBank/DDBJ databases">
        <authorList>
            <person name="Feng L."/>
        </authorList>
    </citation>
    <scope>NUCLEOTIDE SEQUENCE</scope>
    <source>
        <strain evidence="4">AMuciniphilaLFYP55</strain>
    </source>
</reference>
<feature type="domain" description="Serpin" evidence="3">
    <location>
        <begin position="34"/>
        <end position="419"/>
    </location>
</feature>
<feature type="signal peptide" evidence="2">
    <location>
        <begin position="1"/>
        <end position="18"/>
    </location>
</feature>
<name>A0A6N2RI64_9BACT</name>
<organism evidence="4">
    <name type="scientific">Akkermansia muciniphila</name>
    <dbReference type="NCBI Taxonomy" id="239935"/>
    <lineage>
        <taxon>Bacteria</taxon>
        <taxon>Pseudomonadati</taxon>
        <taxon>Verrucomicrobiota</taxon>
        <taxon>Verrucomicrobiia</taxon>
        <taxon>Verrucomicrobiales</taxon>
        <taxon>Akkermansiaceae</taxon>
        <taxon>Akkermansia</taxon>
    </lineage>
</organism>
<dbReference type="PANTHER" id="PTHR11461:SF211">
    <property type="entry name" value="GH10112P-RELATED"/>
    <property type="match status" value="1"/>
</dbReference>
<dbReference type="InterPro" id="IPR036186">
    <property type="entry name" value="Serpin_sf"/>
</dbReference>
<comment type="similarity">
    <text evidence="1">Belongs to the serpin family.</text>
</comment>
<dbReference type="InterPro" id="IPR042178">
    <property type="entry name" value="Serpin_sf_1"/>
</dbReference>
<keyword evidence="2" id="KW-0732">Signal</keyword>
<dbReference type="RefSeq" id="WP_102721075.1">
    <property type="nucleotide sequence ID" value="NZ_CACRSS010000002.1"/>
</dbReference>
<sequence length="428" mass="47518">MIFRTLAYVFLLGSVSWADIPPAPSPGVSAPPELCLFRACMEKSGGSVMISPFSLYEVLRYMLPGAAGETEKQMAAVLPGDRKIRRDWTFLSGDFSRSLRCYSANRIFADRSVELKDAYKKAVGPDAVAQAPFRENMAEAVRQVNAWAATNTGNRIRNLLNPQRMSDRTVLVLVNAMYLRAFWDSKFEGRDTAPRTFVREDGAACQVPMMKQQVFTEGRSWPRQGGMYYEKDGVRGASLFFTGGKGAPVFMAVLPPEGRKMKQFIDGMTAEEWNGILSSLSARDAAEETRKPGGKPLEQYSRYHLRLPRFSQSSPTLSLKKALEALGMEDAFTGRADFSRMGSCAPEPLKIHGVYQKCAVRVREEGLDAFASTAGEMDPFAGAPPRGRGPEIEFNRPFLWLIYSPEDRAVLFMGTYEGPECGKKEGKP</sequence>
<dbReference type="EMBL" id="CACRSS010000002">
    <property type="protein sequence ID" value="VYS80546.1"/>
    <property type="molecule type" value="Genomic_DNA"/>
</dbReference>
<evidence type="ECO:0000256" key="2">
    <source>
        <dbReference type="SAM" id="SignalP"/>
    </source>
</evidence>
<dbReference type="Gene3D" id="3.30.497.10">
    <property type="entry name" value="Antithrombin, subunit I, domain 2"/>
    <property type="match status" value="1"/>
</dbReference>
<evidence type="ECO:0000259" key="3">
    <source>
        <dbReference type="SMART" id="SM00093"/>
    </source>
</evidence>
<dbReference type="InterPro" id="IPR023796">
    <property type="entry name" value="Serpin_dom"/>
</dbReference>
<dbReference type="OrthoDB" id="9764871at2"/>
<accession>A0A6N2RI64</accession>
<dbReference type="SMART" id="SM00093">
    <property type="entry name" value="SERPIN"/>
    <property type="match status" value="1"/>
</dbReference>
<feature type="chain" id="PRO_5026839415" evidence="2">
    <location>
        <begin position="19"/>
        <end position="428"/>
    </location>
</feature>
<dbReference type="GO" id="GO:0004867">
    <property type="term" value="F:serine-type endopeptidase inhibitor activity"/>
    <property type="evidence" value="ECO:0007669"/>
    <property type="project" value="InterPro"/>
</dbReference>
<dbReference type="PANTHER" id="PTHR11461">
    <property type="entry name" value="SERINE PROTEASE INHIBITOR, SERPIN"/>
    <property type="match status" value="1"/>
</dbReference>
<dbReference type="InterPro" id="IPR042185">
    <property type="entry name" value="Serpin_sf_2"/>
</dbReference>
<dbReference type="AlphaFoldDB" id="A0A6N2RI64"/>
<dbReference type="InterPro" id="IPR000215">
    <property type="entry name" value="Serpin_fam"/>
</dbReference>
<dbReference type="GO" id="GO:0005615">
    <property type="term" value="C:extracellular space"/>
    <property type="evidence" value="ECO:0007669"/>
    <property type="project" value="InterPro"/>
</dbReference>